<dbReference type="GO" id="GO:0005524">
    <property type="term" value="F:ATP binding"/>
    <property type="evidence" value="ECO:0007669"/>
    <property type="project" value="InterPro"/>
</dbReference>
<evidence type="ECO:0000313" key="3">
    <source>
        <dbReference type="Proteomes" id="UP000001567"/>
    </source>
</evidence>
<dbReference type="InterPro" id="IPR003593">
    <property type="entry name" value="AAA+_ATPase"/>
</dbReference>
<gene>
    <name evidence="2" type="ordered locus">Pars_1053</name>
</gene>
<dbReference type="KEGG" id="pas:Pars_1053"/>
<evidence type="ECO:0000259" key="1">
    <source>
        <dbReference type="SMART" id="SM00382"/>
    </source>
</evidence>
<protein>
    <submittedName>
        <fullName evidence="2">ATPase associated with various cellular activities, AAA_5</fullName>
    </submittedName>
</protein>
<evidence type="ECO:0000313" key="2">
    <source>
        <dbReference type="EMBL" id="ABP50631.1"/>
    </source>
</evidence>
<dbReference type="RefSeq" id="WP_011900538.1">
    <property type="nucleotide sequence ID" value="NC_009376.1"/>
</dbReference>
<dbReference type="SUPFAM" id="SSF52540">
    <property type="entry name" value="P-loop containing nucleoside triphosphate hydrolases"/>
    <property type="match status" value="1"/>
</dbReference>
<sequence>MCTGFEDCGAFFVEASGDVSHVGKFLWSPADKPWKAMEEIRSGDCVLHYVTEKAGVKGFVGVSKAAEPAKQVDKAESERLFQSLGVEPSYYSQWLSKYDKFYFVPLKGFRRFDKPLGLEEVVAMGISVFEVVPQNYIRKTPYGKRILEAACRQSGPRSCGGVDAAPSVELEKFVALLMLAGKNVLFVGAPGVGKTLLARRAACFFTECPPVVEAGREDLAYEDLAIRYAVGPDGRVERRLGSLARAVAESWASLRRGGGPCHFIIDEINRANIDVVMGRFFTVLDMEHRSVEIPELEEAGVDPPRVPLSFRVFATMNVVDRGQLFRMSFALLRRFAYVYVLPPHKKIEPEKSPRETAKELGLYRPYAEAAYKALTLKSYLENDVATLIRLPIPQPEKIAEEADRLGILHLVDHLLESADKIGLEVGPSMIVDVLKAVAVYASAPPSLKPREEVFVDYVVSSLVLPYFAAAIPRIRQKALYTSKAFEEARELNEVASKIREWLGERSASYHVARGLLYELPAKV</sequence>
<organism evidence="2 3">
    <name type="scientific">Pyrobaculum arsenaticum (strain DSM 13514 / JCM 11321 / PZ6)</name>
    <dbReference type="NCBI Taxonomy" id="340102"/>
    <lineage>
        <taxon>Archaea</taxon>
        <taxon>Thermoproteota</taxon>
        <taxon>Thermoprotei</taxon>
        <taxon>Thermoproteales</taxon>
        <taxon>Thermoproteaceae</taxon>
        <taxon>Pyrobaculum</taxon>
    </lineage>
</organism>
<feature type="domain" description="AAA+ ATPase" evidence="1">
    <location>
        <begin position="180"/>
        <end position="341"/>
    </location>
</feature>
<dbReference type="HOGENOM" id="CLU_034177_0_0_2"/>
<dbReference type="GeneID" id="5054236"/>
<dbReference type="PANTHER" id="PTHR37291">
    <property type="entry name" value="5-METHYLCYTOSINE-SPECIFIC RESTRICTION ENZYME B"/>
    <property type="match status" value="1"/>
</dbReference>
<dbReference type="AlphaFoldDB" id="A4WJR4"/>
<reference evidence="2 3" key="1">
    <citation type="submission" date="2007-04" db="EMBL/GenBank/DDBJ databases">
        <title>Complete sequence of Pyrobaculum arsenaticum DSM 13514.</title>
        <authorList>
            <consortium name="US DOE Joint Genome Institute"/>
            <person name="Copeland A."/>
            <person name="Lucas S."/>
            <person name="Lapidus A."/>
            <person name="Barry K."/>
            <person name="Glavina del Rio T."/>
            <person name="Dalin E."/>
            <person name="Tice H."/>
            <person name="Pitluck S."/>
            <person name="Chain P."/>
            <person name="Malfatti S."/>
            <person name="Shin M."/>
            <person name="Vergez L."/>
            <person name="Schmutz J."/>
            <person name="Larimer F."/>
            <person name="Land M."/>
            <person name="Hauser L."/>
            <person name="Kyrpides N."/>
            <person name="Mikhailova N."/>
            <person name="Cozen A.E."/>
            <person name="Fitz-Gibbon S.T."/>
            <person name="House C.H."/>
            <person name="Saltikov C."/>
            <person name="Lowe T.M."/>
            <person name="Richardson P."/>
        </authorList>
    </citation>
    <scope>NUCLEOTIDE SEQUENCE [LARGE SCALE GENOMIC DNA]</scope>
    <source>
        <strain evidence="3">ATCC 700994 / DSM 13514 / JCM 11321 / PZ6</strain>
    </source>
</reference>
<dbReference type="InterPro" id="IPR052934">
    <property type="entry name" value="Methyl-DNA_Rec/Restrict_Enz"/>
</dbReference>
<dbReference type="Gene3D" id="3.40.50.300">
    <property type="entry name" value="P-loop containing nucleotide triphosphate hydrolases"/>
    <property type="match status" value="1"/>
</dbReference>
<dbReference type="Proteomes" id="UP000001567">
    <property type="component" value="Chromosome"/>
</dbReference>
<dbReference type="SMART" id="SM00382">
    <property type="entry name" value="AAA"/>
    <property type="match status" value="1"/>
</dbReference>
<dbReference type="Pfam" id="PF07728">
    <property type="entry name" value="AAA_5"/>
    <property type="match status" value="1"/>
</dbReference>
<dbReference type="STRING" id="340102.Pars_1053"/>
<accession>A4WJR4</accession>
<dbReference type="PANTHER" id="PTHR37291:SF1">
    <property type="entry name" value="TYPE IV METHYL-DIRECTED RESTRICTION ENZYME ECOKMCRB SUBUNIT"/>
    <property type="match status" value="1"/>
</dbReference>
<dbReference type="InterPro" id="IPR027417">
    <property type="entry name" value="P-loop_NTPase"/>
</dbReference>
<proteinExistence type="predicted"/>
<dbReference type="EMBL" id="CP000660">
    <property type="protein sequence ID" value="ABP50631.1"/>
    <property type="molecule type" value="Genomic_DNA"/>
</dbReference>
<dbReference type="GO" id="GO:0016887">
    <property type="term" value="F:ATP hydrolysis activity"/>
    <property type="evidence" value="ECO:0007669"/>
    <property type="project" value="InterPro"/>
</dbReference>
<dbReference type="REBASE" id="15121">
    <property type="entry name" value="ParDMcrBP"/>
</dbReference>
<name>A4WJR4_PYRAR</name>
<dbReference type="InterPro" id="IPR011704">
    <property type="entry name" value="ATPase_dyneun-rel_AAA"/>
</dbReference>